<evidence type="ECO:0000259" key="1">
    <source>
        <dbReference type="Pfam" id="PF01890"/>
    </source>
</evidence>
<keyword evidence="3" id="KW-0378">Hydrolase</keyword>
<dbReference type="SUPFAM" id="SSF159664">
    <property type="entry name" value="CobE/GbiG C-terminal domain-like"/>
    <property type="match status" value="1"/>
</dbReference>
<evidence type="ECO:0000313" key="3">
    <source>
        <dbReference type="EMBL" id="VFK54113.1"/>
    </source>
</evidence>
<dbReference type="GO" id="GO:0016787">
    <property type="term" value="F:hydrolase activity"/>
    <property type="evidence" value="ECO:0007669"/>
    <property type="project" value="UniProtKB-KW"/>
</dbReference>
<dbReference type="InterPro" id="IPR002750">
    <property type="entry name" value="CobE/GbiG_C"/>
</dbReference>
<evidence type="ECO:0000313" key="2">
    <source>
        <dbReference type="EMBL" id="VFK53705.1"/>
    </source>
</evidence>
<proteinExistence type="predicted"/>
<dbReference type="Gene3D" id="3.30.420.180">
    <property type="entry name" value="CobE/GbiG C-terminal domain"/>
    <property type="match status" value="1"/>
</dbReference>
<gene>
    <name evidence="3" type="ORF">BECKTUN1418D_GA0071000_101921</name>
    <name evidence="4" type="ORF">BECKTUN1418E_GA0071001_102722</name>
    <name evidence="2" type="ORF">BECKTUN1418F_GA0071002_102722</name>
</gene>
<dbReference type="InterPro" id="IPR036518">
    <property type="entry name" value="CobE/GbiG_C_sf"/>
</dbReference>
<dbReference type="EMBL" id="CAADFV010000027">
    <property type="protein sequence ID" value="VFK55294.1"/>
    <property type="molecule type" value="Genomic_DNA"/>
</dbReference>
<sequence length="135" mass="14176">MKVVLGIGCDRGTSLTTIEQAVNQALAEAGVEPSAVHTVASIDLKADETGLQALARQNGWPLVFHPARALTRVPVPNPSEVVRHHVGTPAVAEAAALFTAGVGMENLLVEKLKRRGSDGRNVTVSVARMANHEQG</sequence>
<dbReference type="EMBL" id="CAADFX010000019">
    <property type="protein sequence ID" value="VFK54113.1"/>
    <property type="molecule type" value="Genomic_DNA"/>
</dbReference>
<dbReference type="PANTHER" id="PTHR37477">
    <property type="entry name" value="COBALT-PRECORRIN-5A HYDROLASE"/>
    <property type="match status" value="1"/>
</dbReference>
<dbReference type="Pfam" id="PF01890">
    <property type="entry name" value="CbiG_C"/>
    <property type="match status" value="1"/>
</dbReference>
<dbReference type="EMBL" id="CAADFY010000027">
    <property type="protein sequence ID" value="VFK53705.1"/>
    <property type="molecule type" value="Genomic_DNA"/>
</dbReference>
<dbReference type="AlphaFoldDB" id="A0A450ZJX0"/>
<evidence type="ECO:0000313" key="4">
    <source>
        <dbReference type="EMBL" id="VFK55294.1"/>
    </source>
</evidence>
<reference evidence="3" key="1">
    <citation type="submission" date="2019-02" db="EMBL/GenBank/DDBJ databases">
        <authorList>
            <person name="Gruber-Vodicka R. H."/>
            <person name="Seah K. B. B."/>
        </authorList>
    </citation>
    <scope>NUCLEOTIDE SEQUENCE</scope>
    <source>
        <strain evidence="3">BECK_BY1</strain>
        <strain evidence="4">BECK_BY2</strain>
        <strain evidence="2">BECK_BY3</strain>
    </source>
</reference>
<accession>A0A450ZJX0</accession>
<organism evidence="3">
    <name type="scientific">Candidatus Kentrum sp. TUN</name>
    <dbReference type="NCBI Taxonomy" id="2126343"/>
    <lineage>
        <taxon>Bacteria</taxon>
        <taxon>Pseudomonadati</taxon>
        <taxon>Pseudomonadota</taxon>
        <taxon>Gammaproteobacteria</taxon>
        <taxon>Candidatus Kentrum</taxon>
    </lineage>
</organism>
<dbReference type="GO" id="GO:0009236">
    <property type="term" value="P:cobalamin biosynthetic process"/>
    <property type="evidence" value="ECO:0007669"/>
    <property type="project" value="InterPro"/>
</dbReference>
<name>A0A450ZJX0_9GAMM</name>
<dbReference type="PANTHER" id="PTHR37477:SF1">
    <property type="entry name" value="COBALT-PRECORRIN-5A HYDROLASE"/>
    <property type="match status" value="1"/>
</dbReference>
<dbReference type="InterPro" id="IPR052553">
    <property type="entry name" value="CbiG_hydrolase"/>
</dbReference>
<protein>
    <submittedName>
        <fullName evidence="3">Cobalt-precorrin 5A hydrolase</fullName>
    </submittedName>
</protein>
<feature type="domain" description="CobE/GbiG C-terminal" evidence="1">
    <location>
        <begin position="3"/>
        <end position="127"/>
    </location>
</feature>